<dbReference type="SUPFAM" id="SSF55729">
    <property type="entry name" value="Acyl-CoA N-acyltransferases (Nat)"/>
    <property type="match status" value="1"/>
</dbReference>
<dbReference type="Pfam" id="PF00583">
    <property type="entry name" value="Acetyltransf_1"/>
    <property type="match status" value="1"/>
</dbReference>
<dbReference type="EMBL" id="BJZP01000029">
    <property type="protein sequence ID" value="GEO87046.1"/>
    <property type="molecule type" value="Genomic_DNA"/>
</dbReference>
<accession>A0A512HNL9</accession>
<dbReference type="PROSITE" id="PS51186">
    <property type="entry name" value="GNAT"/>
    <property type="match status" value="1"/>
</dbReference>
<dbReference type="CDD" id="cd04301">
    <property type="entry name" value="NAT_SF"/>
    <property type="match status" value="1"/>
</dbReference>
<proteinExistence type="predicted"/>
<dbReference type="InterPro" id="IPR016181">
    <property type="entry name" value="Acyl_CoA_acyltransferase"/>
</dbReference>
<sequence>MNPWLAGLYVDPAHRDRGYGLCLISELEALAHNAGIERLSLYTAEAVGLYAKAGWTTIETFQKKGKPFSIMQKKL</sequence>
<protein>
    <recommendedName>
        <fullName evidence="1">N-acetyltransferase domain-containing protein</fullName>
    </recommendedName>
</protein>
<keyword evidence="3" id="KW-1185">Reference proteome</keyword>
<comment type="caution">
    <text evidence="2">The sequence shown here is derived from an EMBL/GenBank/DDBJ whole genome shotgun (WGS) entry which is preliminary data.</text>
</comment>
<dbReference type="Gene3D" id="3.40.630.30">
    <property type="match status" value="1"/>
</dbReference>
<gene>
    <name evidence="2" type="ORF">RNA01_39780</name>
</gene>
<feature type="domain" description="N-acetyltransferase" evidence="1">
    <location>
        <begin position="1"/>
        <end position="75"/>
    </location>
</feature>
<evidence type="ECO:0000313" key="3">
    <source>
        <dbReference type="Proteomes" id="UP000321717"/>
    </source>
</evidence>
<dbReference type="InterPro" id="IPR000182">
    <property type="entry name" value="GNAT_dom"/>
</dbReference>
<dbReference type="GO" id="GO:0016747">
    <property type="term" value="F:acyltransferase activity, transferring groups other than amino-acyl groups"/>
    <property type="evidence" value="ECO:0007669"/>
    <property type="project" value="InterPro"/>
</dbReference>
<dbReference type="AlphaFoldDB" id="A0A512HNL9"/>
<dbReference type="Proteomes" id="UP000321717">
    <property type="component" value="Unassembled WGS sequence"/>
</dbReference>
<evidence type="ECO:0000313" key="2">
    <source>
        <dbReference type="EMBL" id="GEO87046.1"/>
    </source>
</evidence>
<organism evidence="2 3">
    <name type="scientific">Ciceribacter naphthalenivorans</name>
    <dbReference type="NCBI Taxonomy" id="1118451"/>
    <lineage>
        <taxon>Bacteria</taxon>
        <taxon>Pseudomonadati</taxon>
        <taxon>Pseudomonadota</taxon>
        <taxon>Alphaproteobacteria</taxon>
        <taxon>Hyphomicrobiales</taxon>
        <taxon>Rhizobiaceae</taxon>
        <taxon>Ciceribacter</taxon>
    </lineage>
</organism>
<name>A0A512HNL9_9HYPH</name>
<reference evidence="2 3" key="1">
    <citation type="submission" date="2019-07" db="EMBL/GenBank/DDBJ databases">
        <title>Whole genome shotgun sequence of Rhizobium naphthalenivorans NBRC 107585.</title>
        <authorList>
            <person name="Hosoyama A."/>
            <person name="Uohara A."/>
            <person name="Ohji S."/>
            <person name="Ichikawa N."/>
        </authorList>
    </citation>
    <scope>NUCLEOTIDE SEQUENCE [LARGE SCALE GENOMIC DNA]</scope>
    <source>
        <strain evidence="2 3">NBRC 107585</strain>
    </source>
</reference>
<evidence type="ECO:0000259" key="1">
    <source>
        <dbReference type="PROSITE" id="PS51186"/>
    </source>
</evidence>